<evidence type="ECO:0000259" key="1">
    <source>
        <dbReference type="Pfam" id="PF06114"/>
    </source>
</evidence>
<accession>A0A5C8NMQ5</accession>
<dbReference type="Proteomes" id="UP000321571">
    <property type="component" value="Unassembled WGS sequence"/>
</dbReference>
<dbReference type="Pfam" id="PF06114">
    <property type="entry name" value="Peptidase_M78"/>
    <property type="match status" value="1"/>
</dbReference>
<dbReference type="AlphaFoldDB" id="A0A5C8NMQ5"/>
<sequence>MHATAGQLASRLLDHVMQVEVVDVELMSSDPQVALERDSSVTVRWVEPSVLPGGCSIAATYVGATVPAEISVALDASPGRRRFSLVHEYGHHLRDQVFEVLTDLFASTDPGWLEEKMCDAFASLVLVPLATREQAFTNGVTARAVLDLMSRVSASEEAVAVASAESMSHPGYVMLLNELGEAEFTARSGDVFPIPRSTPQSGLALRAASGALVRGIDRLNQGISRTGEMHIDAATDTGRTVLVAVDGQAPWTRFGGGRAYSAEFEERHCEYCSASFAVLTTPCPRCGEPPCSECSRCACHEEQLVGARTCDTCWTIQPPAAFESTDATTCLGCS</sequence>
<protein>
    <submittedName>
        <fullName evidence="2">ImmA/IrrE family metallo-endopeptidase</fullName>
    </submittedName>
</protein>
<comment type="caution">
    <text evidence="2">The sequence shown here is derived from an EMBL/GenBank/DDBJ whole genome shotgun (WGS) entry which is preliminary data.</text>
</comment>
<reference evidence="2 3" key="1">
    <citation type="submission" date="2019-06" db="EMBL/GenBank/DDBJ databases">
        <title>Aeromicrobium sp. nov., isolated from a maize field.</title>
        <authorList>
            <person name="Lin S.-Y."/>
            <person name="Tsai C.-F."/>
            <person name="Young C.-C."/>
        </authorList>
    </citation>
    <scope>NUCLEOTIDE SEQUENCE [LARGE SCALE GENOMIC DNA]</scope>
    <source>
        <strain evidence="2 3">CC-CFT486</strain>
    </source>
</reference>
<gene>
    <name evidence="2" type="ORF">FHP06_06625</name>
</gene>
<name>A0A5C8NMQ5_9ACTN</name>
<dbReference type="Gene3D" id="1.10.10.2910">
    <property type="match status" value="1"/>
</dbReference>
<proteinExistence type="predicted"/>
<dbReference type="OrthoDB" id="3240543at2"/>
<keyword evidence="3" id="KW-1185">Reference proteome</keyword>
<feature type="domain" description="IrrE N-terminal-like" evidence="1">
    <location>
        <begin position="75"/>
        <end position="161"/>
    </location>
</feature>
<evidence type="ECO:0000313" key="3">
    <source>
        <dbReference type="Proteomes" id="UP000321571"/>
    </source>
</evidence>
<evidence type="ECO:0000313" key="2">
    <source>
        <dbReference type="EMBL" id="TXL62360.1"/>
    </source>
</evidence>
<dbReference type="EMBL" id="VDUX01000002">
    <property type="protein sequence ID" value="TXL62360.1"/>
    <property type="molecule type" value="Genomic_DNA"/>
</dbReference>
<dbReference type="InterPro" id="IPR010359">
    <property type="entry name" value="IrrE_HExxH"/>
</dbReference>
<organism evidence="2 3">
    <name type="scientific">Aeromicrobium terrae</name>
    <dbReference type="NCBI Taxonomy" id="2498846"/>
    <lineage>
        <taxon>Bacteria</taxon>
        <taxon>Bacillati</taxon>
        <taxon>Actinomycetota</taxon>
        <taxon>Actinomycetes</taxon>
        <taxon>Propionibacteriales</taxon>
        <taxon>Nocardioidaceae</taxon>
        <taxon>Aeromicrobium</taxon>
    </lineage>
</organism>